<organism evidence="2 3">
    <name type="scientific">Pontibacterium sinense</name>
    <dbReference type="NCBI Taxonomy" id="2781979"/>
    <lineage>
        <taxon>Bacteria</taxon>
        <taxon>Pseudomonadati</taxon>
        <taxon>Pseudomonadota</taxon>
        <taxon>Gammaproteobacteria</taxon>
        <taxon>Oceanospirillales</taxon>
        <taxon>Oceanospirillaceae</taxon>
        <taxon>Pontibacterium</taxon>
    </lineage>
</organism>
<evidence type="ECO:0000313" key="3">
    <source>
        <dbReference type="Proteomes" id="UP000640333"/>
    </source>
</evidence>
<reference evidence="2" key="1">
    <citation type="submission" date="2020-10" db="EMBL/GenBank/DDBJ databases">
        <title>Bacterium isolated from coastal waters sediment.</title>
        <authorList>
            <person name="Chen R.-J."/>
            <person name="Lu D.-C."/>
            <person name="Zhu K.-L."/>
            <person name="Du Z.-J."/>
        </authorList>
    </citation>
    <scope>NUCLEOTIDE SEQUENCE</scope>
    <source>
        <strain evidence="2">N1Y112</strain>
    </source>
</reference>
<name>A0A8J7FI44_9GAMM</name>
<comment type="caution">
    <text evidence="2">The sequence shown here is derived from an EMBL/GenBank/DDBJ whole genome shotgun (WGS) entry which is preliminary data.</text>
</comment>
<keyword evidence="3" id="KW-1185">Reference proteome</keyword>
<dbReference type="Proteomes" id="UP000640333">
    <property type="component" value="Unassembled WGS sequence"/>
</dbReference>
<dbReference type="GO" id="GO:0016491">
    <property type="term" value="F:oxidoreductase activity"/>
    <property type="evidence" value="ECO:0007669"/>
    <property type="project" value="UniProtKB-KW"/>
</dbReference>
<dbReference type="SUPFAM" id="SSF54292">
    <property type="entry name" value="2Fe-2S ferredoxin-like"/>
    <property type="match status" value="1"/>
</dbReference>
<protein>
    <submittedName>
        <fullName evidence="2">(2Fe-2S)-binding protein</fullName>
    </submittedName>
</protein>
<gene>
    <name evidence="2" type="ORF">IOQ59_12490</name>
</gene>
<evidence type="ECO:0000256" key="1">
    <source>
        <dbReference type="ARBA" id="ARBA00023002"/>
    </source>
</evidence>
<proteinExistence type="predicted"/>
<keyword evidence="1" id="KW-0560">Oxidoreductase</keyword>
<dbReference type="InterPro" id="IPR042204">
    <property type="entry name" value="2Fe-2S-bd_N"/>
</dbReference>
<sequence>MFRYLSQPSGSQSDPQIHLTINDREIRVPAGTSVWAAMAQAGDTVTRLSPVTEQERSAYCAMGVCFECLVEIDGMPNRQACLTQVCEGMSVKRQEITQTSDAFADVSGNNAVQYQEGQ</sequence>
<dbReference type="Pfam" id="PF13510">
    <property type="entry name" value="Fer2_4"/>
    <property type="match status" value="1"/>
</dbReference>
<dbReference type="AlphaFoldDB" id="A0A8J7FI44"/>
<dbReference type="GO" id="GO:0051536">
    <property type="term" value="F:iron-sulfur cluster binding"/>
    <property type="evidence" value="ECO:0007669"/>
    <property type="project" value="InterPro"/>
</dbReference>
<evidence type="ECO:0000313" key="2">
    <source>
        <dbReference type="EMBL" id="MBE9398078.1"/>
    </source>
</evidence>
<accession>A0A8J7FI44</accession>
<dbReference type="EMBL" id="JADEYS010000012">
    <property type="protein sequence ID" value="MBE9398078.1"/>
    <property type="molecule type" value="Genomic_DNA"/>
</dbReference>
<dbReference type="InterPro" id="IPR036010">
    <property type="entry name" value="2Fe-2S_ferredoxin-like_sf"/>
</dbReference>
<dbReference type="Gene3D" id="3.10.20.440">
    <property type="entry name" value="2Fe-2S iron-sulphur cluster binding domain, sarcosine oxidase, alpha subunit, N-terminal domain"/>
    <property type="match status" value="1"/>
</dbReference>